<feature type="domain" description="DUF5681" evidence="2">
    <location>
        <begin position="20"/>
        <end position="98"/>
    </location>
</feature>
<dbReference type="AlphaFoldDB" id="A0A1I4XHZ3"/>
<feature type="compositionally biased region" description="Low complexity" evidence="1">
    <location>
        <begin position="159"/>
        <end position="175"/>
    </location>
</feature>
<dbReference type="InterPro" id="IPR043736">
    <property type="entry name" value="DUF5681"/>
</dbReference>
<reference evidence="4" key="1">
    <citation type="submission" date="2016-10" db="EMBL/GenBank/DDBJ databases">
        <authorList>
            <person name="Varghese N."/>
        </authorList>
    </citation>
    <scope>NUCLEOTIDE SEQUENCE [LARGE SCALE GENOMIC DNA]</scope>
    <source>
        <strain evidence="4">Nsp8</strain>
    </source>
</reference>
<dbReference type="RefSeq" id="WP_074793573.1">
    <property type="nucleotide sequence ID" value="NZ_FOVJ01000001.1"/>
</dbReference>
<evidence type="ECO:0000313" key="3">
    <source>
        <dbReference type="EMBL" id="SFN24879.1"/>
    </source>
</evidence>
<protein>
    <recommendedName>
        <fullName evidence="2">DUF5681 domain-containing protein</fullName>
    </recommendedName>
</protein>
<keyword evidence="4" id="KW-1185">Reference proteome</keyword>
<dbReference type="OrthoDB" id="9135114at2"/>
<evidence type="ECO:0000256" key="1">
    <source>
        <dbReference type="SAM" id="MobiDB-lite"/>
    </source>
</evidence>
<dbReference type="EMBL" id="FOVJ01000001">
    <property type="protein sequence ID" value="SFN24879.1"/>
    <property type="molecule type" value="Genomic_DNA"/>
</dbReference>
<gene>
    <name evidence="3" type="ORF">SAMN05216386_0114</name>
</gene>
<accession>A0A1I4XHZ3</accession>
<dbReference type="Proteomes" id="UP000183107">
    <property type="component" value="Unassembled WGS sequence"/>
</dbReference>
<evidence type="ECO:0000259" key="2">
    <source>
        <dbReference type="Pfam" id="PF18932"/>
    </source>
</evidence>
<feature type="region of interest" description="Disordered" evidence="1">
    <location>
        <begin position="137"/>
        <end position="197"/>
    </location>
</feature>
<feature type="region of interest" description="Disordered" evidence="1">
    <location>
        <begin position="1"/>
        <end position="40"/>
    </location>
</feature>
<proteinExistence type="predicted"/>
<sequence>MSDKNPNDNAYEIGYKRPPQSTRFKPGRSGNPKGRQKGSRNFATVLEAELNTRISVTENGVRKTISKREATAKHLVNKAATGLLPAVKLLLEQERQQENEQSPLSNAPRDLLPPDHLVLKSLYRRLMQMEATPAIAAADEVRSPQQRMEDAQADDVRSSRQQIAAASSSGSSTGADGLPRAFDPLCSPRQDSGRESD</sequence>
<evidence type="ECO:0000313" key="4">
    <source>
        <dbReference type="Proteomes" id="UP000183107"/>
    </source>
</evidence>
<dbReference type="Pfam" id="PF18932">
    <property type="entry name" value="DUF5681"/>
    <property type="match status" value="1"/>
</dbReference>
<feature type="compositionally biased region" description="Basic and acidic residues" evidence="1">
    <location>
        <begin position="139"/>
        <end position="158"/>
    </location>
</feature>
<organism evidence="3 4">
    <name type="scientific">Nitrosospira briensis</name>
    <dbReference type="NCBI Taxonomy" id="35799"/>
    <lineage>
        <taxon>Bacteria</taxon>
        <taxon>Pseudomonadati</taxon>
        <taxon>Pseudomonadota</taxon>
        <taxon>Betaproteobacteria</taxon>
        <taxon>Nitrosomonadales</taxon>
        <taxon>Nitrosomonadaceae</taxon>
        <taxon>Nitrosospira</taxon>
    </lineage>
</organism>
<name>A0A1I4XHZ3_9PROT</name>